<keyword evidence="1" id="KW-0812">Transmembrane</keyword>
<dbReference type="Gene3D" id="1.25.40.10">
    <property type="entry name" value="Tetratricopeptide repeat domain"/>
    <property type="match status" value="1"/>
</dbReference>
<accession>A0A7G9RVZ7</accession>
<keyword evidence="3" id="KW-1185">Reference proteome</keyword>
<gene>
    <name evidence="2" type="ORF">H9K76_21355</name>
</gene>
<dbReference type="InterPro" id="IPR011990">
    <property type="entry name" value="TPR-like_helical_dom_sf"/>
</dbReference>
<feature type="transmembrane region" description="Helical" evidence="1">
    <location>
        <begin position="87"/>
        <end position="106"/>
    </location>
</feature>
<feature type="transmembrane region" description="Helical" evidence="1">
    <location>
        <begin position="112"/>
        <end position="134"/>
    </location>
</feature>
<dbReference type="KEGG" id="drg:H9K76_21355"/>
<proteinExistence type="predicted"/>
<feature type="transmembrane region" description="Helical" evidence="1">
    <location>
        <begin position="183"/>
        <end position="209"/>
    </location>
</feature>
<evidence type="ECO:0000256" key="1">
    <source>
        <dbReference type="SAM" id="Phobius"/>
    </source>
</evidence>
<evidence type="ECO:0008006" key="4">
    <source>
        <dbReference type="Google" id="ProtNLM"/>
    </source>
</evidence>
<feature type="transmembrane region" description="Helical" evidence="1">
    <location>
        <begin position="20"/>
        <end position="52"/>
    </location>
</feature>
<reference evidence="2 3" key="1">
    <citation type="submission" date="2020-08" db="EMBL/GenBank/DDBJ databases">
        <title>Genome sequence of Diaphorobacter ruginosibacter DSM 27467T.</title>
        <authorList>
            <person name="Hyun D.-W."/>
            <person name="Bae J.-W."/>
        </authorList>
    </citation>
    <scope>NUCLEOTIDE SEQUENCE [LARGE SCALE GENOMIC DNA]</scope>
    <source>
        <strain evidence="2 3">DSM 27467</strain>
    </source>
</reference>
<sequence>MPPFWQKLNSFFLFPLQMEPMIYASVLSLCGFLLMGGFFFALVAGIGLMLAVSRYAFKVAALASRGITDSADYRSDMMDDAWKALPWKFFGVLLVHGFVIGWTAGISPALGAVANLLSSLALPATLMVLINTCSLRAAINPFELLGTIAGIGKSYLLLCLFLFLLMQGVPMALGLLLPIVPRFVLAPLITFVMIYFSWVMAAMIGYVMYQHHAALDIDPVKAPDSAPVEPEDPAAAEARRRDAMVARLVQDGDMKSALDNAREWQRTGWDNAADQRRYHRLLKLTDRTDHLAQHAQRFIPLLVQQQRESEALEVWGSCYKRAPQFTLDSADHTLALARFAWKGMQSGHVLALLQGFEKQHPGHDRTPEALELIVRALKQGANKPDQALRVFMRMKTRYPDHPGTQEAEWILRDDLQKVLGQDPAKASGTPAATAP</sequence>
<dbReference type="Proteomes" id="UP000515811">
    <property type="component" value="Chromosome"/>
</dbReference>
<organism evidence="2 3">
    <name type="scientific">Diaphorobacter ruginosibacter</name>
    <dbReference type="NCBI Taxonomy" id="1715720"/>
    <lineage>
        <taxon>Bacteria</taxon>
        <taxon>Pseudomonadati</taxon>
        <taxon>Pseudomonadota</taxon>
        <taxon>Betaproteobacteria</taxon>
        <taxon>Burkholderiales</taxon>
        <taxon>Comamonadaceae</taxon>
        <taxon>Diaphorobacter</taxon>
    </lineage>
</organism>
<feature type="transmembrane region" description="Helical" evidence="1">
    <location>
        <begin position="155"/>
        <end position="177"/>
    </location>
</feature>
<evidence type="ECO:0000313" key="2">
    <source>
        <dbReference type="EMBL" id="QNN59772.1"/>
    </source>
</evidence>
<keyword evidence="1" id="KW-1133">Transmembrane helix</keyword>
<dbReference type="EMBL" id="CP060714">
    <property type="protein sequence ID" value="QNN59772.1"/>
    <property type="molecule type" value="Genomic_DNA"/>
</dbReference>
<evidence type="ECO:0000313" key="3">
    <source>
        <dbReference type="Proteomes" id="UP000515811"/>
    </source>
</evidence>
<protein>
    <recommendedName>
        <fullName evidence="4">DUF4013 domain-containing protein</fullName>
    </recommendedName>
</protein>
<keyword evidence="1" id="KW-0472">Membrane</keyword>
<name>A0A7G9RVZ7_9BURK</name>
<dbReference type="AlphaFoldDB" id="A0A7G9RVZ7"/>